<accession>A0A0A0BQM4</accession>
<dbReference type="Proteomes" id="UP000029839">
    <property type="component" value="Unassembled WGS sequence"/>
</dbReference>
<proteinExistence type="predicted"/>
<organism evidence="2 3">
    <name type="scientific">Cellulomonas carbonis T26</name>
    <dbReference type="NCBI Taxonomy" id="947969"/>
    <lineage>
        <taxon>Bacteria</taxon>
        <taxon>Bacillati</taxon>
        <taxon>Actinomycetota</taxon>
        <taxon>Actinomycetes</taxon>
        <taxon>Micrococcales</taxon>
        <taxon>Cellulomonadaceae</taxon>
        <taxon>Cellulomonas</taxon>
    </lineage>
</organism>
<keyword evidence="3" id="KW-1185">Reference proteome</keyword>
<comment type="caution">
    <text evidence="2">The sequence shown here is derived from an EMBL/GenBank/DDBJ whole genome shotgun (WGS) entry which is preliminary data.</text>
</comment>
<keyword evidence="2" id="KW-0378">Hydrolase</keyword>
<evidence type="ECO:0000313" key="3">
    <source>
        <dbReference type="Proteomes" id="UP000029839"/>
    </source>
</evidence>
<gene>
    <name evidence="2" type="ORF">N868_13965</name>
</gene>
<dbReference type="PRINTS" id="PR00111">
    <property type="entry name" value="ABHYDROLASE"/>
</dbReference>
<reference evidence="2 3" key="2">
    <citation type="journal article" date="2015" name="Stand. Genomic Sci.">
        <title>Draft genome sequence of Cellulomonas carbonis T26(T) and comparative analysis of six Cellulomonas genomes.</title>
        <authorList>
            <person name="Zhuang W."/>
            <person name="Zhang S."/>
            <person name="Xia X."/>
            <person name="Wang G."/>
        </authorList>
    </citation>
    <scope>NUCLEOTIDE SEQUENCE [LARGE SCALE GENOMIC DNA]</scope>
    <source>
        <strain evidence="2 3">T26</strain>
    </source>
</reference>
<evidence type="ECO:0000313" key="2">
    <source>
        <dbReference type="EMBL" id="KGM10758.1"/>
    </source>
</evidence>
<dbReference type="EMBL" id="AXCY01000040">
    <property type="protein sequence ID" value="KGM10758.1"/>
    <property type="molecule type" value="Genomic_DNA"/>
</dbReference>
<dbReference type="InterPro" id="IPR000073">
    <property type="entry name" value="AB_hydrolase_1"/>
</dbReference>
<dbReference type="InterPro" id="IPR029058">
    <property type="entry name" value="AB_hydrolase_fold"/>
</dbReference>
<dbReference type="AlphaFoldDB" id="A0A0A0BQM4"/>
<dbReference type="Pfam" id="PF00561">
    <property type="entry name" value="Abhydrolase_1"/>
    <property type="match status" value="1"/>
</dbReference>
<dbReference type="InterPro" id="IPR050266">
    <property type="entry name" value="AB_hydrolase_sf"/>
</dbReference>
<evidence type="ECO:0000259" key="1">
    <source>
        <dbReference type="Pfam" id="PF00561"/>
    </source>
</evidence>
<feature type="domain" description="AB hydrolase-1" evidence="1">
    <location>
        <begin position="14"/>
        <end position="247"/>
    </location>
</feature>
<dbReference type="GO" id="GO:0016787">
    <property type="term" value="F:hydrolase activity"/>
    <property type="evidence" value="ECO:0007669"/>
    <property type="project" value="UniProtKB-KW"/>
</dbReference>
<dbReference type="PANTHER" id="PTHR43798">
    <property type="entry name" value="MONOACYLGLYCEROL LIPASE"/>
    <property type="match status" value="1"/>
</dbReference>
<protein>
    <submittedName>
        <fullName evidence="2">Alpha/beta hydrolase</fullName>
    </submittedName>
</protein>
<name>A0A0A0BQM4_9CELL</name>
<reference evidence="2 3" key="1">
    <citation type="submission" date="2013-08" db="EMBL/GenBank/DDBJ databases">
        <title>Genome sequencing of Cellulomonas carbonis T26.</title>
        <authorList>
            <person name="Chen F."/>
            <person name="Li Y."/>
            <person name="Wang G."/>
        </authorList>
    </citation>
    <scope>NUCLEOTIDE SEQUENCE [LARGE SCALE GENOMIC DNA]</scope>
    <source>
        <strain evidence="2 3">T26</strain>
    </source>
</reference>
<dbReference type="SUPFAM" id="SSF53474">
    <property type="entry name" value="alpha/beta-Hydrolases"/>
    <property type="match status" value="1"/>
</dbReference>
<sequence>MQVHTLRKGAPDRPPLVLLHGFPLDHRMWLDVTDLLPGDPTVLAPDLPGFGGSPTGDDVATTLGSGGDPSLDLAADAVAASLRNLGVERAVVAGLSMGGYVAMALAERHPRLVAGLGLVDTKSTADDDAARDRRLVMAETVLAEMRVDAALGMRTALLGTTNRIARPDLVDRIEGWIRDQGPAAIAWAQRAMAARPDRTEVLRSYGGPSVVVVGDEDELAPVAAAEHMAGALSDAELVVVPGAGHMTSNESPEPVAAALAGLVRRAG</sequence>
<dbReference type="Gene3D" id="3.40.50.1820">
    <property type="entry name" value="alpha/beta hydrolase"/>
    <property type="match status" value="1"/>
</dbReference>